<organism evidence="1 2">
    <name type="scientific">Segatella copri</name>
    <dbReference type="NCBI Taxonomy" id="165179"/>
    <lineage>
        <taxon>Bacteria</taxon>
        <taxon>Pseudomonadati</taxon>
        <taxon>Bacteroidota</taxon>
        <taxon>Bacteroidia</taxon>
        <taxon>Bacteroidales</taxon>
        <taxon>Prevotellaceae</taxon>
        <taxon>Segatella</taxon>
    </lineage>
</organism>
<protein>
    <submittedName>
        <fullName evidence="1">Uncharacterized protein</fullName>
    </submittedName>
</protein>
<reference evidence="1 2" key="1">
    <citation type="submission" date="2018-08" db="EMBL/GenBank/DDBJ databases">
        <title>A genome reference for cultivated species of the human gut microbiota.</title>
        <authorList>
            <person name="Zou Y."/>
            <person name="Xue W."/>
            <person name="Luo G."/>
        </authorList>
    </citation>
    <scope>NUCLEOTIDE SEQUENCE [LARGE SCALE GENOMIC DNA]</scope>
    <source>
        <strain evidence="1 2">AF22-1</strain>
    </source>
</reference>
<sequence>MATRLEEKIMEILDSSVEKSVSLAFAIAPKDMKLRNAYSYNAVKKECGGWSGNCDCSNNPCMICSSAH</sequence>
<gene>
    <name evidence="1" type="ORF">DWX90_13160</name>
</gene>
<dbReference type="Proteomes" id="UP000286113">
    <property type="component" value="Unassembled WGS sequence"/>
</dbReference>
<dbReference type="EMBL" id="QRVN01000032">
    <property type="protein sequence ID" value="RGS45602.1"/>
    <property type="molecule type" value="Genomic_DNA"/>
</dbReference>
<proteinExistence type="predicted"/>
<evidence type="ECO:0000313" key="2">
    <source>
        <dbReference type="Proteomes" id="UP000286113"/>
    </source>
</evidence>
<name>A0AA92TK36_9BACT</name>
<evidence type="ECO:0000313" key="1">
    <source>
        <dbReference type="EMBL" id="RGS45602.1"/>
    </source>
</evidence>
<dbReference type="AlphaFoldDB" id="A0AA92TK36"/>
<accession>A0AA92TK36</accession>
<comment type="caution">
    <text evidence="1">The sequence shown here is derived from an EMBL/GenBank/DDBJ whole genome shotgun (WGS) entry which is preliminary data.</text>
</comment>